<evidence type="ECO:0000256" key="1">
    <source>
        <dbReference type="ARBA" id="ARBA00022475"/>
    </source>
</evidence>
<keyword evidence="7 9" id="KW-0675">Receptor</keyword>
<evidence type="ECO:0000256" key="8">
    <source>
        <dbReference type="ARBA" id="ARBA00048027"/>
    </source>
</evidence>
<comment type="subcellular location">
    <subcellularLocation>
        <location evidence="9">Cell membrane</location>
        <topology evidence="9">Peripheral membrane protein</topology>
        <orientation evidence="9">Cytoplasmic side</orientation>
    </subcellularLocation>
    <subcellularLocation>
        <location evidence="9">Cytoplasm</location>
    </subcellularLocation>
</comment>
<comment type="caution">
    <text evidence="13">The sequence shown here is derived from an EMBL/GenBank/DDBJ whole genome shotgun (WGS) entry which is preliminary data.</text>
</comment>
<feature type="domain" description="SRP54-type proteins GTP-binding" evidence="12">
    <location>
        <begin position="405"/>
        <end position="418"/>
    </location>
</feature>
<evidence type="ECO:0000256" key="7">
    <source>
        <dbReference type="ARBA" id="ARBA00023170"/>
    </source>
</evidence>
<keyword evidence="5 9" id="KW-0342">GTP-binding</keyword>
<evidence type="ECO:0000256" key="4">
    <source>
        <dbReference type="ARBA" id="ARBA00022801"/>
    </source>
</evidence>
<evidence type="ECO:0000256" key="2">
    <source>
        <dbReference type="ARBA" id="ARBA00022490"/>
    </source>
</evidence>
<dbReference type="SMART" id="SM00962">
    <property type="entry name" value="SRP54"/>
    <property type="match status" value="1"/>
</dbReference>
<evidence type="ECO:0000256" key="3">
    <source>
        <dbReference type="ARBA" id="ARBA00022741"/>
    </source>
</evidence>
<keyword evidence="6 9" id="KW-0472">Membrane</keyword>
<keyword evidence="1 9" id="KW-1003">Cell membrane</keyword>
<dbReference type="Gene3D" id="3.40.50.300">
    <property type="entry name" value="P-loop containing nucleotide triphosphate hydrolases"/>
    <property type="match status" value="1"/>
</dbReference>
<dbReference type="SUPFAM" id="SSF47364">
    <property type="entry name" value="Domain of the SRP/SRP receptor G-proteins"/>
    <property type="match status" value="1"/>
</dbReference>
<dbReference type="InterPro" id="IPR004390">
    <property type="entry name" value="SR_rcpt_FtsY"/>
</dbReference>
<feature type="binding site" evidence="9">
    <location>
        <begin position="322"/>
        <end position="326"/>
    </location>
    <ligand>
        <name>GTP</name>
        <dbReference type="ChEBI" id="CHEBI:37565"/>
    </ligand>
</feature>
<dbReference type="InterPro" id="IPR027417">
    <property type="entry name" value="P-loop_NTPase"/>
</dbReference>
<evidence type="ECO:0000256" key="6">
    <source>
        <dbReference type="ARBA" id="ARBA00023136"/>
    </source>
</evidence>
<dbReference type="InterPro" id="IPR036225">
    <property type="entry name" value="SRP/SRP_N"/>
</dbReference>
<comment type="subunit">
    <text evidence="9">Part of the signal recognition particle protein translocation system, which is composed of SRP and FtsY.</text>
</comment>
<protein>
    <recommendedName>
        <fullName evidence="9">Signal recognition particle receptor FtsY</fullName>
        <shortName evidence="9">SRP receptor</shortName>
        <ecNumber evidence="9">3.6.5.4</ecNumber>
    </recommendedName>
</protein>
<dbReference type="InterPro" id="IPR003593">
    <property type="entry name" value="AAA+_ATPase"/>
</dbReference>
<keyword evidence="4 9" id="KW-0378">Hydrolase</keyword>
<comment type="function">
    <text evidence="9">Involved in targeting and insertion of nascent membrane proteins into the cytoplasmic membrane. Acts as a receptor for the complex formed by the signal recognition particle (SRP) and the ribosome-nascent chain (RNC).</text>
</comment>
<accession>A0ABT1M7A1</accession>
<dbReference type="PANTHER" id="PTHR43134">
    <property type="entry name" value="SIGNAL RECOGNITION PARTICLE RECEPTOR SUBUNIT ALPHA"/>
    <property type="match status" value="1"/>
</dbReference>
<evidence type="ECO:0000256" key="11">
    <source>
        <dbReference type="SAM" id="Phobius"/>
    </source>
</evidence>
<evidence type="ECO:0000313" key="13">
    <source>
        <dbReference type="EMBL" id="MCP9274292.1"/>
    </source>
</evidence>
<evidence type="ECO:0000256" key="10">
    <source>
        <dbReference type="SAM" id="MobiDB-lite"/>
    </source>
</evidence>
<proteinExistence type="inferred from homology"/>
<dbReference type="SMART" id="SM00382">
    <property type="entry name" value="AAA"/>
    <property type="match status" value="1"/>
</dbReference>
<keyword evidence="14" id="KW-1185">Reference proteome</keyword>
<dbReference type="HAMAP" id="MF_00920">
    <property type="entry name" value="FtsY"/>
    <property type="match status" value="1"/>
</dbReference>
<reference evidence="13 14" key="1">
    <citation type="submission" date="2022-06" db="EMBL/GenBank/DDBJ databases">
        <title>Mycolicibacterium sp. CAU 1645 isolated from seawater.</title>
        <authorList>
            <person name="Kim W."/>
        </authorList>
    </citation>
    <scope>NUCLEOTIDE SEQUENCE [LARGE SCALE GENOMIC DNA]</scope>
    <source>
        <strain evidence="13 14">CAU 1645</strain>
    </source>
</reference>
<evidence type="ECO:0000256" key="9">
    <source>
        <dbReference type="HAMAP-Rule" id="MF_00920"/>
    </source>
</evidence>
<feature type="compositionally biased region" description="Pro residues" evidence="10">
    <location>
        <begin position="93"/>
        <end position="103"/>
    </location>
</feature>
<dbReference type="InterPro" id="IPR013822">
    <property type="entry name" value="Signal_recog_particl_SRP54_hlx"/>
</dbReference>
<evidence type="ECO:0000313" key="14">
    <source>
        <dbReference type="Proteomes" id="UP001651690"/>
    </source>
</evidence>
<dbReference type="PROSITE" id="PS00300">
    <property type="entry name" value="SRP54"/>
    <property type="match status" value="1"/>
</dbReference>
<dbReference type="InterPro" id="IPR000897">
    <property type="entry name" value="SRP54_GTPase_dom"/>
</dbReference>
<dbReference type="EMBL" id="JANDBD010000008">
    <property type="protein sequence ID" value="MCP9274292.1"/>
    <property type="molecule type" value="Genomic_DNA"/>
</dbReference>
<dbReference type="PANTHER" id="PTHR43134:SF1">
    <property type="entry name" value="SIGNAL RECOGNITION PARTICLE RECEPTOR SUBUNIT ALPHA"/>
    <property type="match status" value="1"/>
</dbReference>
<comment type="catalytic activity">
    <reaction evidence="8 9">
        <text>GTP + H2O = GDP + phosphate + H(+)</text>
        <dbReference type="Rhea" id="RHEA:19669"/>
        <dbReference type="ChEBI" id="CHEBI:15377"/>
        <dbReference type="ChEBI" id="CHEBI:15378"/>
        <dbReference type="ChEBI" id="CHEBI:37565"/>
        <dbReference type="ChEBI" id="CHEBI:43474"/>
        <dbReference type="ChEBI" id="CHEBI:58189"/>
        <dbReference type="EC" id="3.6.5.4"/>
    </reaction>
</comment>
<keyword evidence="2 9" id="KW-0963">Cytoplasm</keyword>
<feature type="binding site" evidence="9">
    <location>
        <begin position="384"/>
        <end position="387"/>
    </location>
    <ligand>
        <name>GTP</name>
        <dbReference type="ChEBI" id="CHEBI:37565"/>
    </ligand>
</feature>
<keyword evidence="11" id="KW-1133">Transmembrane helix</keyword>
<name>A0ABT1M7A1_9MYCO</name>
<dbReference type="NCBIfam" id="TIGR00064">
    <property type="entry name" value="ftsY"/>
    <property type="match status" value="1"/>
</dbReference>
<comment type="similarity">
    <text evidence="9">Belongs to the GTP-binding SRP family. FtsY subfamily.</text>
</comment>
<dbReference type="Pfam" id="PF00448">
    <property type="entry name" value="SRP54"/>
    <property type="match status" value="1"/>
</dbReference>
<feature type="transmembrane region" description="Helical" evidence="11">
    <location>
        <begin position="6"/>
        <end position="28"/>
    </location>
</feature>
<dbReference type="InterPro" id="IPR042101">
    <property type="entry name" value="SRP54_N_sf"/>
</dbReference>
<dbReference type="EC" id="3.6.5.4" evidence="9"/>
<dbReference type="RefSeq" id="WP_255061743.1">
    <property type="nucleotide sequence ID" value="NZ_JANDBD010000008.1"/>
</dbReference>
<keyword evidence="11" id="KW-0812">Transmembrane</keyword>
<evidence type="ECO:0000256" key="5">
    <source>
        <dbReference type="ARBA" id="ARBA00023134"/>
    </source>
</evidence>
<dbReference type="Gene3D" id="1.20.120.140">
    <property type="entry name" value="Signal recognition particle SRP54, nucleotide-binding domain"/>
    <property type="match status" value="1"/>
</dbReference>
<dbReference type="SUPFAM" id="SSF52540">
    <property type="entry name" value="P-loop containing nucleoside triphosphate hydrolases"/>
    <property type="match status" value="1"/>
</dbReference>
<dbReference type="SMART" id="SM00963">
    <property type="entry name" value="SRP54_N"/>
    <property type="match status" value="1"/>
</dbReference>
<dbReference type="Pfam" id="PF02881">
    <property type="entry name" value="SRP54_N"/>
    <property type="match status" value="1"/>
</dbReference>
<organism evidence="13 14">
    <name type="scientific">Mycolicibacterium arenosum</name>
    <dbReference type="NCBI Taxonomy" id="2952157"/>
    <lineage>
        <taxon>Bacteria</taxon>
        <taxon>Bacillati</taxon>
        <taxon>Actinomycetota</taxon>
        <taxon>Actinomycetes</taxon>
        <taxon>Mycobacteriales</taxon>
        <taxon>Mycobacteriaceae</taxon>
        <taxon>Mycolicibacterium</taxon>
    </lineage>
</organism>
<evidence type="ECO:0000259" key="12">
    <source>
        <dbReference type="PROSITE" id="PS00300"/>
    </source>
</evidence>
<feature type="binding site" evidence="9">
    <location>
        <begin position="240"/>
        <end position="247"/>
    </location>
    <ligand>
        <name>GTP</name>
        <dbReference type="ChEBI" id="CHEBI:37565"/>
    </ligand>
</feature>
<dbReference type="CDD" id="cd17874">
    <property type="entry name" value="FtsY"/>
    <property type="match status" value="1"/>
</dbReference>
<dbReference type="Proteomes" id="UP001651690">
    <property type="component" value="Unassembled WGS sequence"/>
</dbReference>
<feature type="region of interest" description="Disordered" evidence="10">
    <location>
        <begin position="64"/>
        <end position="103"/>
    </location>
</feature>
<keyword evidence="3 9" id="KW-0547">Nucleotide-binding</keyword>
<sequence>MLELPAGVWIAVAVIAVLVVAALVVGLVRYRKRQISLSKPDTATPIDKSGGYTASSTISFTQSTTLPTVGDDAEVPRDAPKRTISNVALPEPTVEPEPVPEPVAEPLPEPVVEPELEPSTPAIDEIAPTSGRLERLRGRLSKSQNTLGRSVLGLLGGGDLDEASWEEIEDTLLIADLGPVVTESVLSALRAGMASSTVRTEADARTVLRDVLIAELKPGLERSIKALPHDDKPSVLLVVGVNGTGKTTTVGKLARVLVADGRRVVLGAADTFRAAAADQLQSWASRVGADVVRGPEGADPASVAFDAVDKGIASGADVVVIDTAGRLHTKTGLMDELGKVKRVVSKRADVDEVLLVLDATIGQNSLPQARVFAEVVEITGVVLTKLDGTAKGGIVFRVQQELGVPVKLVGLGEGPDDLAPFEPAAFVDALLG</sequence>
<gene>
    <name evidence="9 13" type="primary">ftsY</name>
    <name evidence="13" type="ORF">NM203_19050</name>
</gene>